<evidence type="ECO:0000313" key="1">
    <source>
        <dbReference type="EMBL" id="AOT27924.1"/>
    </source>
</evidence>
<dbReference type="InterPro" id="IPR044925">
    <property type="entry name" value="His-Me_finger_sf"/>
</dbReference>
<protein>
    <submittedName>
        <fullName evidence="1">HNH endonuclease</fullName>
    </submittedName>
</protein>
<sequence length="57" mass="6633">MILMAGLTASHFYKGENMQVNHKDENKINNTLSTLEWVTPKGYRIYHNTLEHLEVNS</sequence>
<accession>A0A219VHK8</accession>
<keyword evidence="1" id="KW-0255">Endonuclease</keyword>
<organism evidence="1 2">
    <name type="scientific">Leuconostoc phage CHB</name>
    <dbReference type="NCBI Taxonomy" id="1897737"/>
    <lineage>
        <taxon>Viruses</taxon>
        <taxon>Duplodnaviria</taxon>
        <taxon>Heunggongvirae</taxon>
        <taxon>Uroviricota</taxon>
        <taxon>Caudoviricetes</taxon>
        <taxon>Mccleskeyvirinae</taxon>
        <taxon>Unaquatrovirus</taxon>
        <taxon>Unaquatrovirus LN34</taxon>
    </lineage>
</organism>
<keyword evidence="1" id="KW-0378">Hydrolase</keyword>
<reference evidence="1 2" key="1">
    <citation type="journal article" date="2017" name="Int. J. Food Microbiol.">
        <title>Leuconostoc mesenteroides and Leuconostoc pseudomesenteroides bacteriophages: Genomics and cross-species host ranges.</title>
        <authorList>
            <person name="Pujato S.A."/>
            <person name="Guglielmotti D.M."/>
            <person name="Martinez-Garcia M."/>
            <person name="Quiberoni A."/>
            <person name="Mojica F.J.M."/>
        </authorList>
    </citation>
    <scope>NUCLEOTIDE SEQUENCE [LARGE SCALE GENOMIC DNA]</scope>
</reference>
<evidence type="ECO:0000313" key="2">
    <source>
        <dbReference type="Proteomes" id="UP000223660"/>
    </source>
</evidence>
<dbReference type="Gene3D" id="3.90.75.20">
    <property type="match status" value="1"/>
</dbReference>
<keyword evidence="1" id="KW-0540">Nuclease</keyword>
<proteinExistence type="predicted"/>
<dbReference type="EMBL" id="KX578043">
    <property type="protein sequence ID" value="AOT27924.1"/>
    <property type="molecule type" value="Genomic_DNA"/>
</dbReference>
<dbReference type="GO" id="GO:0004519">
    <property type="term" value="F:endonuclease activity"/>
    <property type="evidence" value="ECO:0007669"/>
    <property type="project" value="UniProtKB-KW"/>
</dbReference>
<dbReference type="Proteomes" id="UP000223660">
    <property type="component" value="Segment"/>
</dbReference>
<name>A0A219VHK8_9CAUD</name>
<dbReference type="SUPFAM" id="SSF54060">
    <property type="entry name" value="His-Me finger endonucleases"/>
    <property type="match status" value="1"/>
</dbReference>